<dbReference type="Gene3D" id="3.40.50.360">
    <property type="match status" value="1"/>
</dbReference>
<keyword evidence="2" id="KW-0614">Plasmid</keyword>
<dbReference type="KEGG" id="suam:BOO69_22155"/>
<protein>
    <submittedName>
        <fullName evidence="2">FMN reductase</fullName>
    </submittedName>
</protein>
<keyword evidence="3" id="KW-1185">Reference proteome</keyword>
<sequence length="189" mass="20253">MREKNRPLILGVGGTLRNQSTGQKALHHVLARAEERGARTKLISGQALNLPLYSPESAERSAAAQEMIALMRECDGLVLCSPAFHGSVSGLVKNALDYTEDMNRDARVYFDGLPVGSIACGAGWQAAGQTLSALRAIVHALRGWPTPMGGMINSTQKVFDDAGVCVDAAVRFQLDTIADQVTEFAIRKS</sequence>
<dbReference type="Pfam" id="PF03358">
    <property type="entry name" value="FMN_red"/>
    <property type="match status" value="1"/>
</dbReference>
<dbReference type="GO" id="GO:0005829">
    <property type="term" value="C:cytosol"/>
    <property type="evidence" value="ECO:0007669"/>
    <property type="project" value="TreeGrafter"/>
</dbReference>
<gene>
    <name evidence="2" type="ORF">BOO69_22155</name>
</gene>
<proteinExistence type="predicted"/>
<dbReference type="GO" id="GO:0010181">
    <property type="term" value="F:FMN binding"/>
    <property type="evidence" value="ECO:0007669"/>
    <property type="project" value="TreeGrafter"/>
</dbReference>
<reference evidence="2 3" key="1">
    <citation type="submission" date="2016-11" db="EMBL/GenBank/DDBJ databases">
        <title>Complete genome sequence of Sulfitobacter sp. AM1-D1, a toxic bacteria associated with marine dinoflagellate Alexandrium minutum in East China Sea.</title>
        <authorList>
            <person name="Yang Q."/>
            <person name="Zhang X."/>
            <person name="Tian X."/>
        </authorList>
    </citation>
    <scope>NUCLEOTIDE SEQUENCE [LARGE SCALE GENOMIC DNA]</scope>
    <source>
        <strain evidence="2 3">AM1-D1</strain>
        <plasmid evidence="2 3">unnamed5</plasmid>
    </source>
</reference>
<evidence type="ECO:0000313" key="3">
    <source>
        <dbReference type="Proteomes" id="UP000181897"/>
    </source>
</evidence>
<evidence type="ECO:0000313" key="2">
    <source>
        <dbReference type="EMBL" id="APE46343.1"/>
    </source>
</evidence>
<accession>A0A1J0WPT6</accession>
<dbReference type="AlphaFoldDB" id="A0A1J0WPT6"/>
<dbReference type="OrthoDB" id="571777at2"/>
<dbReference type="Proteomes" id="UP000181897">
    <property type="component" value="Plasmid unnamed5"/>
</dbReference>
<dbReference type="PANTHER" id="PTHR30543:SF21">
    <property type="entry name" value="NAD(P)H-DEPENDENT FMN REDUCTASE LOT6"/>
    <property type="match status" value="1"/>
</dbReference>
<dbReference type="PANTHER" id="PTHR30543">
    <property type="entry name" value="CHROMATE REDUCTASE"/>
    <property type="match status" value="1"/>
</dbReference>
<organism evidence="2 3">
    <name type="scientific">Sulfitobacter alexandrii</name>
    <dbReference type="NCBI Taxonomy" id="1917485"/>
    <lineage>
        <taxon>Bacteria</taxon>
        <taxon>Pseudomonadati</taxon>
        <taxon>Pseudomonadota</taxon>
        <taxon>Alphaproteobacteria</taxon>
        <taxon>Rhodobacterales</taxon>
        <taxon>Roseobacteraceae</taxon>
        <taxon>Sulfitobacter</taxon>
    </lineage>
</organism>
<evidence type="ECO:0000259" key="1">
    <source>
        <dbReference type="Pfam" id="PF03358"/>
    </source>
</evidence>
<feature type="domain" description="NADPH-dependent FMN reductase-like" evidence="1">
    <location>
        <begin position="9"/>
        <end position="148"/>
    </location>
</feature>
<dbReference type="InterPro" id="IPR050712">
    <property type="entry name" value="NAD(P)H-dep_reductase"/>
</dbReference>
<name>A0A1J0WPT6_9RHOB</name>
<dbReference type="InterPro" id="IPR029039">
    <property type="entry name" value="Flavoprotein-like_sf"/>
</dbReference>
<dbReference type="EMBL" id="CP018081">
    <property type="protein sequence ID" value="APE46343.1"/>
    <property type="molecule type" value="Genomic_DNA"/>
</dbReference>
<dbReference type="SUPFAM" id="SSF52218">
    <property type="entry name" value="Flavoproteins"/>
    <property type="match status" value="1"/>
</dbReference>
<dbReference type="InterPro" id="IPR005025">
    <property type="entry name" value="FMN_Rdtase-like_dom"/>
</dbReference>
<dbReference type="GO" id="GO:0016491">
    <property type="term" value="F:oxidoreductase activity"/>
    <property type="evidence" value="ECO:0007669"/>
    <property type="project" value="InterPro"/>
</dbReference>
<geneLocation type="plasmid" evidence="2 3">
    <name>unnamed5</name>
</geneLocation>